<feature type="compositionally biased region" description="Basic and acidic residues" evidence="1">
    <location>
        <begin position="7"/>
        <end position="26"/>
    </location>
</feature>
<gene>
    <name evidence="2" type="ORF">C1949_11045</name>
</gene>
<dbReference type="OrthoDB" id="6905080at2"/>
<feature type="region of interest" description="Disordered" evidence="1">
    <location>
        <begin position="61"/>
        <end position="84"/>
    </location>
</feature>
<evidence type="ECO:0000313" key="3">
    <source>
        <dbReference type="Proteomes" id="UP000243451"/>
    </source>
</evidence>
<organism evidence="2 3">
    <name type="scientific">Halopseudomonas oceani</name>
    <dbReference type="NCBI Taxonomy" id="1708783"/>
    <lineage>
        <taxon>Bacteria</taxon>
        <taxon>Pseudomonadati</taxon>
        <taxon>Pseudomonadota</taxon>
        <taxon>Gammaproteobacteria</taxon>
        <taxon>Pseudomonadales</taxon>
        <taxon>Pseudomonadaceae</taxon>
        <taxon>Halopseudomonas</taxon>
    </lineage>
</organism>
<evidence type="ECO:0000256" key="1">
    <source>
        <dbReference type="SAM" id="MobiDB-lite"/>
    </source>
</evidence>
<reference evidence="2 3" key="1">
    <citation type="submission" date="2018-01" db="EMBL/GenBank/DDBJ databases">
        <title>Draft genome of the type strain Pseudomonas oceani DSM 100277 isolated from the deep water in Okinawa trough, northwestern Pacific Ocean.</title>
        <authorList>
            <person name="Gomila M."/>
            <person name="Mulet M."/>
            <person name="Garcia-Valdes E."/>
            <person name="Lalucat J."/>
        </authorList>
    </citation>
    <scope>NUCLEOTIDE SEQUENCE [LARGE SCALE GENOMIC DNA]</scope>
    <source>
        <strain evidence="2 3">DSM 100277</strain>
    </source>
</reference>
<accession>A0A2P4EUV1</accession>
<dbReference type="Proteomes" id="UP000243451">
    <property type="component" value="Unassembled WGS sequence"/>
</dbReference>
<dbReference type="RefSeq" id="WP_104738535.1">
    <property type="nucleotide sequence ID" value="NZ_BMHR01000009.1"/>
</dbReference>
<name>A0A2P4EUV1_9GAMM</name>
<proteinExistence type="predicted"/>
<protein>
    <recommendedName>
        <fullName evidence="4">CrfX protein</fullName>
    </recommendedName>
</protein>
<evidence type="ECO:0000313" key="2">
    <source>
        <dbReference type="EMBL" id="POB03217.1"/>
    </source>
</evidence>
<comment type="caution">
    <text evidence="2">The sequence shown here is derived from an EMBL/GenBank/DDBJ whole genome shotgun (WGS) entry which is preliminary data.</text>
</comment>
<sequence>MSDDDSLERQLRAMLRDDNGTDAKRTDGQRLDRVLHRAHIHGAVFDLLGLVTRWGWVLTEGGSRGMRNLKPSRRSNNTSNPTDR</sequence>
<keyword evidence="3" id="KW-1185">Reference proteome</keyword>
<feature type="region of interest" description="Disordered" evidence="1">
    <location>
        <begin position="1"/>
        <end position="26"/>
    </location>
</feature>
<evidence type="ECO:0008006" key="4">
    <source>
        <dbReference type="Google" id="ProtNLM"/>
    </source>
</evidence>
<dbReference type="AlphaFoldDB" id="A0A2P4EUV1"/>
<dbReference type="EMBL" id="PPSK01000009">
    <property type="protein sequence ID" value="POB03217.1"/>
    <property type="molecule type" value="Genomic_DNA"/>
</dbReference>
<feature type="compositionally biased region" description="Polar residues" evidence="1">
    <location>
        <begin position="74"/>
        <end position="84"/>
    </location>
</feature>